<sequence>MIAANEISTNLTIPILENGDKLTRDEFERRYQAMPDHQKAELIAGIVYMASPLRITQHGNPHARIITWLGNYWSATPGIELGDNATVRLDGDNEPQPDALLRIELGGQSTISDDGYVEGAPELIAEIAASTVSIDLHQKLQVYLHHQVQEYLVWRVYDCQFDWFRLNNGEYIQLDPNIDGVICSQVFPGLWLDKESLLAGNLAQVLAVLQQGLSTGEHQDFVKSRRSHTNDNSNCPQKS</sequence>
<dbReference type="PANTHER" id="PTHR35400">
    <property type="entry name" value="SLR1083 PROTEIN"/>
    <property type="match status" value="1"/>
</dbReference>
<dbReference type="InterPro" id="IPR012296">
    <property type="entry name" value="Nuclease_put_TT1808"/>
</dbReference>
<dbReference type="AlphaFoldDB" id="A0A4P5ZAS2"/>
<organism evidence="2 3">
    <name type="scientific">Planktothrix agardhii CCAP 1459/11A</name>
    <dbReference type="NCBI Taxonomy" id="282420"/>
    <lineage>
        <taxon>Bacteria</taxon>
        <taxon>Bacillati</taxon>
        <taxon>Cyanobacteriota</taxon>
        <taxon>Cyanophyceae</taxon>
        <taxon>Oscillatoriophycideae</taxon>
        <taxon>Oscillatoriales</taxon>
        <taxon>Microcoleaceae</taxon>
        <taxon>Planktothrix</taxon>
    </lineage>
</organism>
<dbReference type="Gene3D" id="3.90.1570.10">
    <property type="entry name" value="tt1808, chain A"/>
    <property type="match status" value="1"/>
</dbReference>
<name>A0A4P5ZAS2_PLAAG</name>
<dbReference type="CDD" id="cd06260">
    <property type="entry name" value="DUF820-like"/>
    <property type="match status" value="1"/>
</dbReference>
<protein>
    <recommendedName>
        <fullName evidence="1">Putative restriction endonuclease domain-containing protein</fullName>
    </recommendedName>
</protein>
<comment type="caution">
    <text evidence="2">The sequence shown here is derived from an EMBL/GenBank/DDBJ whole genome shotgun (WGS) entry which is preliminary data.</text>
</comment>
<evidence type="ECO:0000313" key="2">
    <source>
        <dbReference type="EMBL" id="GDZ93090.1"/>
    </source>
</evidence>
<feature type="domain" description="Putative restriction endonuclease" evidence="1">
    <location>
        <begin position="25"/>
        <end position="193"/>
    </location>
</feature>
<dbReference type="InterPro" id="IPR008538">
    <property type="entry name" value="Uma2"/>
</dbReference>
<gene>
    <name evidence="2" type="ORF">PA905_09250</name>
</gene>
<dbReference type="InterPro" id="IPR011335">
    <property type="entry name" value="Restrct_endonuc-II-like"/>
</dbReference>
<dbReference type="Proteomes" id="UP000299794">
    <property type="component" value="Unassembled WGS sequence"/>
</dbReference>
<proteinExistence type="predicted"/>
<evidence type="ECO:0000259" key="1">
    <source>
        <dbReference type="Pfam" id="PF05685"/>
    </source>
</evidence>
<dbReference type="EMBL" id="BJCD01000031">
    <property type="protein sequence ID" value="GDZ93090.1"/>
    <property type="molecule type" value="Genomic_DNA"/>
</dbReference>
<dbReference type="RefSeq" id="WP_026798111.1">
    <property type="nucleotide sequence ID" value="NZ_BJCD01000031.1"/>
</dbReference>
<dbReference type="Pfam" id="PF05685">
    <property type="entry name" value="Uma2"/>
    <property type="match status" value="1"/>
</dbReference>
<evidence type="ECO:0000313" key="3">
    <source>
        <dbReference type="Proteomes" id="UP000299794"/>
    </source>
</evidence>
<dbReference type="PANTHER" id="PTHR35400:SF3">
    <property type="entry name" value="SLL1072 PROTEIN"/>
    <property type="match status" value="1"/>
</dbReference>
<accession>A0A4P5ZAS2</accession>
<reference evidence="3" key="1">
    <citation type="submission" date="2019-02" db="EMBL/GenBank/DDBJ databases">
        <title>Draft genome sequence of Planktothrix agardhii NIES-905.</title>
        <authorList>
            <person name="Yamaguchi H."/>
            <person name="Suzuki S."/>
            <person name="Kawachi M."/>
        </authorList>
    </citation>
    <scope>NUCLEOTIDE SEQUENCE [LARGE SCALE GENOMIC DNA]</scope>
    <source>
        <strain evidence="3">CCAP 1459/11A</strain>
    </source>
</reference>
<dbReference type="SUPFAM" id="SSF52980">
    <property type="entry name" value="Restriction endonuclease-like"/>
    <property type="match status" value="1"/>
</dbReference>